<name>A0ABY6G8H6_9BURK</name>
<gene>
    <name evidence="1" type="ORF">M9799_15045</name>
</gene>
<sequence>MQNLPDTPYHAAIAALALEIGLEPQGLAKCEELVIDGIPVALRASRHAGVEGMEMACKVGPLPQQPLPVLRLLLQANTLGFITGGATLGLQHGADDVVLASAHPLDTPPAALARACRMLTDIAGIWSAALQQNFNQADPAPGDTAFFRG</sequence>
<protein>
    <submittedName>
        <fullName evidence="1">Type III secretion system chaperone</fullName>
    </submittedName>
</protein>
<dbReference type="SUPFAM" id="SSF69635">
    <property type="entry name" value="Type III secretory system chaperone-like"/>
    <property type="match status" value="1"/>
</dbReference>
<accession>A0ABY6G8H6</accession>
<dbReference type="Proteomes" id="UP001162800">
    <property type="component" value="Chromosome"/>
</dbReference>
<dbReference type="InterPro" id="IPR010261">
    <property type="entry name" value="Tir_chaperone"/>
</dbReference>
<evidence type="ECO:0000313" key="1">
    <source>
        <dbReference type="EMBL" id="UYG51359.1"/>
    </source>
</evidence>
<keyword evidence="2" id="KW-1185">Reference proteome</keyword>
<reference evidence="1" key="1">
    <citation type="submission" date="2022-09" db="EMBL/GenBank/DDBJ databases">
        <title>The complete genome of Acidovorax sp. 5MLIR.</title>
        <authorList>
            <person name="Liu L."/>
            <person name="Yue J."/>
            <person name="Yang F."/>
            <person name="Yuan J."/>
            <person name="Li L."/>
        </authorList>
    </citation>
    <scope>NUCLEOTIDE SEQUENCE</scope>
    <source>
        <strain evidence="1">5MLIR</strain>
    </source>
</reference>
<organism evidence="1 2">
    <name type="scientific">Comamonas endophytica</name>
    <dbReference type="NCBI Taxonomy" id="2949090"/>
    <lineage>
        <taxon>Bacteria</taxon>
        <taxon>Pseudomonadati</taxon>
        <taxon>Pseudomonadota</taxon>
        <taxon>Betaproteobacteria</taxon>
        <taxon>Burkholderiales</taxon>
        <taxon>Comamonadaceae</taxon>
        <taxon>Comamonas</taxon>
    </lineage>
</organism>
<dbReference type="RefSeq" id="WP_231044685.1">
    <property type="nucleotide sequence ID" value="NZ_CP106881.1"/>
</dbReference>
<dbReference type="Gene3D" id="3.30.1460.10">
    <property type="match status" value="1"/>
</dbReference>
<dbReference type="Pfam" id="PF05932">
    <property type="entry name" value="CesT"/>
    <property type="match status" value="1"/>
</dbReference>
<evidence type="ECO:0000313" key="2">
    <source>
        <dbReference type="Proteomes" id="UP001162800"/>
    </source>
</evidence>
<dbReference type="EMBL" id="CP106881">
    <property type="protein sequence ID" value="UYG51359.1"/>
    <property type="molecule type" value="Genomic_DNA"/>
</dbReference>
<proteinExistence type="predicted"/>
<dbReference type="CDD" id="cd16364">
    <property type="entry name" value="T3SC_I-like"/>
    <property type="match status" value="1"/>
</dbReference>